<keyword evidence="1 3" id="KW-0812">Transmembrane</keyword>
<dbReference type="OMA" id="WARFGLY"/>
<organism evidence="2 3">
    <name type="scientific">Xenopus tropicalis</name>
    <name type="common">Western clawed frog</name>
    <name type="synonym">Silurana tropicalis</name>
    <dbReference type="NCBI Taxonomy" id="8364"/>
    <lineage>
        <taxon>Eukaryota</taxon>
        <taxon>Metazoa</taxon>
        <taxon>Chordata</taxon>
        <taxon>Craniata</taxon>
        <taxon>Vertebrata</taxon>
        <taxon>Euteleostomi</taxon>
        <taxon>Amphibia</taxon>
        <taxon>Batrachia</taxon>
        <taxon>Anura</taxon>
        <taxon>Pipoidea</taxon>
        <taxon>Pipidae</taxon>
        <taxon>Xenopodinae</taxon>
        <taxon>Xenopus</taxon>
        <taxon>Silurana</taxon>
    </lineage>
</organism>
<keyword evidence="1" id="KW-0472">Membrane</keyword>
<dbReference type="OrthoDB" id="8961338at2759"/>
<evidence type="ECO:0000256" key="1">
    <source>
        <dbReference type="SAM" id="Phobius"/>
    </source>
</evidence>
<name>A0A8J0SRG7_XENTR</name>
<keyword evidence="1" id="KW-1133">Transmembrane helix</keyword>
<gene>
    <name evidence="3 4" type="primary">tmem71</name>
</gene>
<evidence type="ECO:0000313" key="3">
    <source>
        <dbReference type="RefSeq" id="XP_012820621.2"/>
    </source>
</evidence>
<accession>A0A8J0SRG7</accession>
<protein>
    <submittedName>
        <fullName evidence="3">Transmembrane protein 71</fullName>
    </submittedName>
</protein>
<dbReference type="AGR" id="Xenbase:XB-GENE-1007540"/>
<feature type="transmembrane region" description="Helical" evidence="1">
    <location>
        <begin position="211"/>
        <end position="227"/>
    </location>
</feature>
<dbReference type="Proteomes" id="UP000008143">
    <property type="component" value="Chromosome 6"/>
</dbReference>
<feature type="transmembrane region" description="Helical" evidence="1">
    <location>
        <begin position="233"/>
        <end position="250"/>
    </location>
</feature>
<keyword evidence="2" id="KW-1185">Reference proteome</keyword>
<dbReference type="PANTHER" id="PTHR35255:SF1">
    <property type="entry name" value="TRANSMEMBRANE PROTEIN 71"/>
    <property type="match status" value="1"/>
</dbReference>
<evidence type="ECO:0000313" key="2">
    <source>
        <dbReference type="Proteomes" id="UP000008143"/>
    </source>
</evidence>
<evidence type="ECO:0000313" key="4">
    <source>
        <dbReference type="Xenbase" id="XB-GENE-1007540"/>
    </source>
</evidence>
<dbReference type="InterPro" id="IPR027975">
    <property type="entry name" value="TMEM71"/>
</dbReference>
<dbReference type="Xenbase" id="XB-GENE-1007540">
    <property type="gene designation" value="tmem71"/>
</dbReference>
<proteinExistence type="predicted"/>
<sequence>MDHVPNVTSTPVADREHSFFNDCKLLQIKLFGNCSERDSFDLQNTSISHDGSFTSGFFSPCRHSPRLLSNGYYVLDEDSIVYDDEGNISLEPTKSIVSYKETLARVFRRKRRHIPQRSLDVMDDIKQAGSFLLGELWDVELDLSEDNSRQSSDQCAFLYDVRNWTPTKLYSDQSQYCPDASVDLMLLQSSGYECSAPATGWSNGKRWMNRLILFSVIIVILILWARFGLYEVISALLTALLLICLFSLLSQPPQSFLRARTFNKKVT</sequence>
<dbReference type="AlphaFoldDB" id="A0A8J0SRG7"/>
<dbReference type="GeneID" id="100491231"/>
<dbReference type="RefSeq" id="XP_012820621.2">
    <property type="nucleotide sequence ID" value="XM_012965167.3"/>
</dbReference>
<dbReference type="Pfam" id="PF15121">
    <property type="entry name" value="TMEM71"/>
    <property type="match status" value="1"/>
</dbReference>
<reference evidence="3" key="1">
    <citation type="submission" date="2025-08" db="UniProtKB">
        <authorList>
            <consortium name="RefSeq"/>
        </authorList>
    </citation>
    <scope>IDENTIFICATION</scope>
    <source>
        <strain evidence="3">Nigerian</strain>
        <tissue evidence="3">Liver and blood</tissue>
    </source>
</reference>
<dbReference type="PANTHER" id="PTHR35255">
    <property type="entry name" value="TRANSMEMBRANE PROTEIN 71"/>
    <property type="match status" value="1"/>
</dbReference>
<dbReference type="KEGG" id="xtr:100491231"/>
<dbReference type="CTD" id="137835"/>